<keyword evidence="2" id="KW-0808">Transferase</keyword>
<evidence type="ECO:0008006" key="6">
    <source>
        <dbReference type="Google" id="ProtNLM"/>
    </source>
</evidence>
<dbReference type="GO" id="GO:0005737">
    <property type="term" value="C:cytoplasm"/>
    <property type="evidence" value="ECO:0007669"/>
    <property type="project" value="TreeGrafter"/>
</dbReference>
<dbReference type="GO" id="GO:0030163">
    <property type="term" value="P:protein catabolic process"/>
    <property type="evidence" value="ECO:0007669"/>
    <property type="project" value="InterPro"/>
</dbReference>
<protein>
    <recommendedName>
        <fullName evidence="6">Leu/Phe-tRNA protein transferase</fullName>
    </recommendedName>
</protein>
<dbReference type="PANTHER" id="PTHR30098:SF2">
    <property type="entry name" value="LEUCYL_PHENYLALANYL-TRNA--PROTEIN TRANSFERASE"/>
    <property type="match status" value="1"/>
</dbReference>
<dbReference type="OrthoDB" id="2122564at2759"/>
<comment type="caution">
    <text evidence="4">The sequence shown here is derived from an EMBL/GenBank/DDBJ whole genome shotgun (WGS) entry which is preliminary data.</text>
</comment>
<dbReference type="Gene3D" id="3.40.630.70">
    <property type="entry name" value="Leucyl/phenylalanyl-tRNA-protein transferase, C-terminal domain"/>
    <property type="match status" value="1"/>
</dbReference>
<accession>A0A9W5WW28</accession>
<evidence type="ECO:0000313" key="5">
    <source>
        <dbReference type="Proteomes" id="UP001057455"/>
    </source>
</evidence>
<gene>
    <name evidence="4" type="ORF">BaOVIS_023460</name>
</gene>
<evidence type="ECO:0000256" key="1">
    <source>
        <dbReference type="ARBA" id="ARBA00022490"/>
    </source>
</evidence>
<dbReference type="AlphaFoldDB" id="A0A9W5WW28"/>
<dbReference type="Pfam" id="PF03588">
    <property type="entry name" value="Leu_Phe_trans"/>
    <property type="match status" value="1"/>
</dbReference>
<dbReference type="InterPro" id="IPR016181">
    <property type="entry name" value="Acyl_CoA_acyltransferase"/>
</dbReference>
<dbReference type="PANTHER" id="PTHR30098">
    <property type="entry name" value="LEUCYL/PHENYLALANYL-TRNA--PROTEIN TRANSFERASE"/>
    <property type="match status" value="1"/>
</dbReference>
<dbReference type="GO" id="GO:0008914">
    <property type="term" value="F:leucyl-tRNA--protein transferase activity"/>
    <property type="evidence" value="ECO:0007669"/>
    <property type="project" value="InterPro"/>
</dbReference>
<proteinExistence type="predicted"/>
<dbReference type="InterPro" id="IPR004616">
    <property type="entry name" value="Leu/Phe-tRNA_Trfase"/>
</dbReference>
<keyword evidence="3" id="KW-0012">Acyltransferase</keyword>
<dbReference type="SUPFAM" id="SSF55729">
    <property type="entry name" value="Acyl-CoA N-acyltransferases (Nat)"/>
    <property type="match status" value="1"/>
</dbReference>
<sequence length="409" mass="47127">MGIFFTDPDDGFYPGQPKPVTRWELAEVKNQEWDQLLLDARTWPSLDLKGYCFTCPDVPSLDPQVLERGSCFASSVHTERWQRLVTAIDESRTTDIAIIAEDNMIELVKVEILLFTEQSTILRRQLIRGLIFVIWNNHPPTQAPWYSKLMQLVRDIEACCFLRRLADERCRVNFSPLVTPYSSLDAVLDTFQQEGLEGETAWSPYIEGDLMYRLSARGFITVAVSVEALKYPKRLLIPKMHTERSYLRPLWIRMTKSGKRAAKYLKVTMDTVFNRVVKGIVKQHGENWMYPEMQREFNLMYYQRHRYQVTDTRLHSIEVWKGKRLVAGEIGFATGAVYTSVTGFHTIASSGTLQMYALAAILHFQGVDFWDLGMDIPYKRSLGAVTMSRNSFIDAFGHCKNLVGFESNE</sequence>
<evidence type="ECO:0000256" key="2">
    <source>
        <dbReference type="ARBA" id="ARBA00022679"/>
    </source>
</evidence>
<name>A0A9W5WW28_BABOV</name>
<keyword evidence="5" id="KW-1185">Reference proteome</keyword>
<reference evidence="4" key="1">
    <citation type="submission" date="2019-12" db="EMBL/GenBank/DDBJ databases">
        <title>Genome sequence of Babesia ovis.</title>
        <authorList>
            <person name="Yamagishi J."/>
            <person name="Sevinc F."/>
            <person name="Xuan X."/>
        </authorList>
    </citation>
    <scope>NUCLEOTIDE SEQUENCE</scope>
    <source>
        <strain evidence="4">Selcuk</strain>
    </source>
</reference>
<organism evidence="4 5">
    <name type="scientific">Babesia ovis</name>
    <dbReference type="NCBI Taxonomy" id="5869"/>
    <lineage>
        <taxon>Eukaryota</taxon>
        <taxon>Sar</taxon>
        <taxon>Alveolata</taxon>
        <taxon>Apicomplexa</taxon>
        <taxon>Aconoidasida</taxon>
        <taxon>Piroplasmida</taxon>
        <taxon>Babesiidae</taxon>
        <taxon>Babesia</taxon>
    </lineage>
</organism>
<evidence type="ECO:0000313" key="4">
    <source>
        <dbReference type="EMBL" id="GFE54942.1"/>
    </source>
</evidence>
<keyword evidence="1" id="KW-0963">Cytoplasm</keyword>
<dbReference type="Proteomes" id="UP001057455">
    <property type="component" value="Unassembled WGS sequence"/>
</dbReference>
<dbReference type="EMBL" id="BLIY01000017">
    <property type="protein sequence ID" value="GFE54942.1"/>
    <property type="molecule type" value="Genomic_DNA"/>
</dbReference>
<evidence type="ECO:0000256" key="3">
    <source>
        <dbReference type="ARBA" id="ARBA00023315"/>
    </source>
</evidence>
<dbReference type="InterPro" id="IPR042203">
    <property type="entry name" value="Leu/Phe-tRNA_Trfase_C"/>
</dbReference>